<sequence length="292" mass="33116">MAIFRSCDETPSLKNFAFTVLFLSTLIILAGAVTKKAIIDWSPNGEPFRDPMPDHAALVELHLRDRIVFVCDSNIPAVIYRVSEESFDECKYDLSAEWIGECTAGTKYISITLRSNSAFTVQSAYNANASYFFTSFSSGTHMGVHEKSGALCLMGVRMILEVRRSSKRVPLLTRSFTSEFDEIQVPVQRVIYGGRPSSRRPRLETSTTSAKKRNIIVHNPHETSEESDFWSGWPWARHNSYQLKPAEEILPTFADIQSPEWDPWSSEYFNYSSARNPSMPILLLSLTLFFIT</sequence>
<keyword evidence="1" id="KW-0472">Membrane</keyword>
<feature type="domain" description="Ephrin RBD" evidence="2">
    <location>
        <begin position="55"/>
        <end position="162"/>
    </location>
</feature>
<keyword evidence="4" id="KW-1185">Reference proteome</keyword>
<dbReference type="EMBL" id="CATQJL010000305">
    <property type="protein sequence ID" value="CAJ0601200.1"/>
    <property type="molecule type" value="Genomic_DNA"/>
</dbReference>
<dbReference type="AlphaFoldDB" id="A0AA36GZU4"/>
<evidence type="ECO:0000259" key="2">
    <source>
        <dbReference type="Pfam" id="PF00812"/>
    </source>
</evidence>
<gene>
    <name evidence="3" type="ORF">CYNAS_LOCUS13183</name>
</gene>
<dbReference type="InterPro" id="IPR008972">
    <property type="entry name" value="Cupredoxin"/>
</dbReference>
<feature type="transmembrane region" description="Helical" evidence="1">
    <location>
        <begin position="16"/>
        <end position="34"/>
    </location>
</feature>
<accession>A0AA36GZU4</accession>
<name>A0AA36GZU4_CYLNA</name>
<evidence type="ECO:0000313" key="4">
    <source>
        <dbReference type="Proteomes" id="UP001176961"/>
    </source>
</evidence>
<dbReference type="Gene3D" id="2.60.40.420">
    <property type="entry name" value="Cupredoxins - blue copper proteins"/>
    <property type="match status" value="1"/>
</dbReference>
<proteinExistence type="predicted"/>
<reference evidence="3" key="1">
    <citation type="submission" date="2023-07" db="EMBL/GenBank/DDBJ databases">
        <authorList>
            <consortium name="CYATHOMIX"/>
        </authorList>
    </citation>
    <scope>NUCLEOTIDE SEQUENCE</scope>
    <source>
        <strain evidence="3">N/A</strain>
    </source>
</reference>
<dbReference type="InterPro" id="IPR001799">
    <property type="entry name" value="Ephrin_RBD"/>
</dbReference>
<comment type="caution">
    <text evidence="3">The sequence shown here is derived from an EMBL/GenBank/DDBJ whole genome shotgun (WGS) entry which is preliminary data.</text>
</comment>
<evidence type="ECO:0000313" key="3">
    <source>
        <dbReference type="EMBL" id="CAJ0601200.1"/>
    </source>
</evidence>
<keyword evidence="1" id="KW-0812">Transmembrane</keyword>
<dbReference type="GO" id="GO:0016020">
    <property type="term" value="C:membrane"/>
    <property type="evidence" value="ECO:0007669"/>
    <property type="project" value="InterPro"/>
</dbReference>
<keyword evidence="1" id="KW-1133">Transmembrane helix</keyword>
<dbReference type="Proteomes" id="UP001176961">
    <property type="component" value="Unassembled WGS sequence"/>
</dbReference>
<protein>
    <recommendedName>
        <fullName evidence="2">Ephrin RBD domain-containing protein</fullName>
    </recommendedName>
</protein>
<dbReference type="SUPFAM" id="SSF49503">
    <property type="entry name" value="Cupredoxins"/>
    <property type="match status" value="1"/>
</dbReference>
<dbReference type="Pfam" id="PF00812">
    <property type="entry name" value="Ephrin"/>
    <property type="match status" value="1"/>
</dbReference>
<organism evidence="3 4">
    <name type="scientific">Cylicocyclus nassatus</name>
    <name type="common">Nematode worm</name>
    <dbReference type="NCBI Taxonomy" id="53992"/>
    <lineage>
        <taxon>Eukaryota</taxon>
        <taxon>Metazoa</taxon>
        <taxon>Ecdysozoa</taxon>
        <taxon>Nematoda</taxon>
        <taxon>Chromadorea</taxon>
        <taxon>Rhabditida</taxon>
        <taxon>Rhabditina</taxon>
        <taxon>Rhabditomorpha</taxon>
        <taxon>Strongyloidea</taxon>
        <taxon>Strongylidae</taxon>
        <taxon>Cylicocyclus</taxon>
    </lineage>
</organism>
<evidence type="ECO:0000256" key="1">
    <source>
        <dbReference type="SAM" id="Phobius"/>
    </source>
</evidence>